<evidence type="ECO:0000259" key="1">
    <source>
        <dbReference type="Pfam" id="PF06114"/>
    </source>
</evidence>
<sequence>MIYLTDKELLEQFQVELCIFHGDLLERDGFYEPEFRVVYINSLLNNEERHRVLLHELGHITHNPVNYQRLLVKYENEADRFMVRTLLEEELAQYDVADFNWLQFAKRHKISTTWGEKMIQEEFKNIVGI</sequence>
<dbReference type="Pfam" id="PF06114">
    <property type="entry name" value="Peptidase_M78"/>
    <property type="match status" value="1"/>
</dbReference>
<evidence type="ECO:0000313" key="3">
    <source>
        <dbReference type="Proteomes" id="UP000589521"/>
    </source>
</evidence>
<dbReference type="Gene3D" id="1.10.10.2910">
    <property type="match status" value="1"/>
</dbReference>
<gene>
    <name evidence="2" type="ORF">HZY94_05540</name>
</gene>
<organism evidence="2 3">
    <name type="scientific">Streptococcus danieliae</name>
    <dbReference type="NCBI Taxonomy" id="747656"/>
    <lineage>
        <taxon>Bacteria</taxon>
        <taxon>Bacillati</taxon>
        <taxon>Bacillota</taxon>
        <taxon>Bacilli</taxon>
        <taxon>Lactobacillales</taxon>
        <taxon>Streptococcaceae</taxon>
        <taxon>Streptococcus</taxon>
    </lineage>
</organism>
<feature type="domain" description="IrrE N-terminal-like" evidence="1">
    <location>
        <begin position="28"/>
        <end position="112"/>
    </location>
</feature>
<reference evidence="2 3" key="1">
    <citation type="submission" date="2020-07" db="EMBL/GenBank/DDBJ databases">
        <title>MOT database genomes.</title>
        <authorList>
            <person name="Joseph S."/>
            <person name="Aduse-Opoku J."/>
            <person name="Hashim A."/>
            <person name="Wade W."/>
            <person name="Curtis M."/>
        </authorList>
    </citation>
    <scope>NUCLEOTIDE SEQUENCE [LARGE SCALE GENOMIC DNA]</scope>
    <source>
        <strain evidence="2 3">STR</strain>
    </source>
</reference>
<accession>A0A7Z0M680</accession>
<dbReference type="Proteomes" id="UP000589521">
    <property type="component" value="Unassembled WGS sequence"/>
</dbReference>
<dbReference type="EMBL" id="JACBXX010000125">
    <property type="protein sequence ID" value="NYS96639.1"/>
    <property type="molecule type" value="Genomic_DNA"/>
</dbReference>
<protein>
    <submittedName>
        <fullName evidence="2">ImmA/IrrE family metallo-endopeptidase</fullName>
    </submittedName>
</protein>
<evidence type="ECO:0000313" key="2">
    <source>
        <dbReference type="EMBL" id="NYS96639.1"/>
    </source>
</evidence>
<dbReference type="InterPro" id="IPR010359">
    <property type="entry name" value="IrrE_HExxH"/>
</dbReference>
<proteinExistence type="predicted"/>
<comment type="caution">
    <text evidence="2">The sequence shown here is derived from an EMBL/GenBank/DDBJ whole genome shotgun (WGS) entry which is preliminary data.</text>
</comment>
<name>A0A7Z0M680_9STRE</name>
<dbReference type="AlphaFoldDB" id="A0A7Z0M680"/>